<dbReference type="Proteomes" id="UP001151699">
    <property type="component" value="Chromosome A"/>
</dbReference>
<dbReference type="AlphaFoldDB" id="A0A9Q0NB00"/>
<sequence length="184" mass="20276">MEFLQQIRTRFREMIRPLNTSPTANVGDNDHNTNSDASVAPGEQIVKLEANDQAASTYQSGGNSGAHPDPLIPSGFVQVSKLELNEKKSVTTVIGPSGDAISAISHNLGEISSQPGQQQPEIKIMTGHAVVNQDLMTDIRRNVYRPTPYRPVNQDVMATIRRNVYRPTPYRPTNPKEPDTESKL</sequence>
<feature type="compositionally biased region" description="Polar residues" evidence="1">
    <location>
        <begin position="18"/>
        <end position="27"/>
    </location>
</feature>
<comment type="caution">
    <text evidence="2">The sequence shown here is derived from an EMBL/GenBank/DDBJ whole genome shotgun (WGS) entry which is preliminary data.</text>
</comment>
<gene>
    <name evidence="2" type="ORF">Bhyg_01507</name>
</gene>
<reference evidence="2" key="1">
    <citation type="submission" date="2022-07" db="EMBL/GenBank/DDBJ databases">
        <authorList>
            <person name="Trinca V."/>
            <person name="Uliana J.V.C."/>
            <person name="Torres T.T."/>
            <person name="Ward R.J."/>
            <person name="Monesi N."/>
        </authorList>
    </citation>
    <scope>NUCLEOTIDE SEQUENCE</scope>
    <source>
        <strain evidence="2">HSMRA1968</strain>
        <tissue evidence="2">Whole embryos</tissue>
    </source>
</reference>
<proteinExistence type="predicted"/>
<protein>
    <submittedName>
        <fullName evidence="2">Uncharacterized protein</fullName>
    </submittedName>
</protein>
<feature type="region of interest" description="Disordered" evidence="1">
    <location>
        <begin position="16"/>
        <end position="38"/>
    </location>
</feature>
<evidence type="ECO:0000313" key="2">
    <source>
        <dbReference type="EMBL" id="KAJ6646296.1"/>
    </source>
</evidence>
<evidence type="ECO:0000256" key="1">
    <source>
        <dbReference type="SAM" id="MobiDB-lite"/>
    </source>
</evidence>
<evidence type="ECO:0000313" key="3">
    <source>
        <dbReference type="Proteomes" id="UP001151699"/>
    </source>
</evidence>
<keyword evidence="3" id="KW-1185">Reference proteome</keyword>
<organism evidence="2 3">
    <name type="scientific">Pseudolycoriella hygida</name>
    <dbReference type="NCBI Taxonomy" id="35572"/>
    <lineage>
        <taxon>Eukaryota</taxon>
        <taxon>Metazoa</taxon>
        <taxon>Ecdysozoa</taxon>
        <taxon>Arthropoda</taxon>
        <taxon>Hexapoda</taxon>
        <taxon>Insecta</taxon>
        <taxon>Pterygota</taxon>
        <taxon>Neoptera</taxon>
        <taxon>Endopterygota</taxon>
        <taxon>Diptera</taxon>
        <taxon>Nematocera</taxon>
        <taxon>Sciaroidea</taxon>
        <taxon>Sciaridae</taxon>
        <taxon>Pseudolycoriella</taxon>
    </lineage>
</organism>
<name>A0A9Q0NB00_9DIPT</name>
<feature type="compositionally biased region" description="Basic and acidic residues" evidence="1">
    <location>
        <begin position="174"/>
        <end position="184"/>
    </location>
</feature>
<feature type="region of interest" description="Disordered" evidence="1">
    <location>
        <begin position="163"/>
        <end position="184"/>
    </location>
</feature>
<accession>A0A9Q0NB00</accession>
<dbReference type="EMBL" id="WJQU01000001">
    <property type="protein sequence ID" value="KAJ6646296.1"/>
    <property type="molecule type" value="Genomic_DNA"/>
</dbReference>